<dbReference type="InterPro" id="IPR003680">
    <property type="entry name" value="Flavodoxin_fold"/>
</dbReference>
<dbReference type="RefSeq" id="WP_331374845.1">
    <property type="nucleotide sequence ID" value="NZ_CP133148.1"/>
</dbReference>
<keyword evidence="2 4" id="KW-0560">Oxidoreductase</keyword>
<keyword evidence="5" id="KW-1185">Reference proteome</keyword>
<proteinExistence type="inferred from homology"/>
<dbReference type="InterPro" id="IPR029039">
    <property type="entry name" value="Flavoprotein-like_sf"/>
</dbReference>
<sequence>MKALVVVCHPAADSFNHALAEAVRAAWTSAGCDVVFHDLYAEGFDPLLSASEARGTSTADKTVAAHIAELRACDLLAVIHPNCWGAPPAMMKGWIDRVFAPEAAYTFAKGVDNGDDPIGLLRTRAALILNTGNTPAEREKNHFGDPLDHIWRRCILEFCGVKHVSRALFGVVATSSRDERRAWLEQAGKMAREMWELAL</sequence>
<comment type="similarity">
    <text evidence="1">Belongs to the NAD(P)H dehydrogenase (quinone) family.</text>
</comment>
<evidence type="ECO:0000256" key="1">
    <source>
        <dbReference type="ARBA" id="ARBA00006252"/>
    </source>
</evidence>
<evidence type="ECO:0000313" key="5">
    <source>
        <dbReference type="Proteomes" id="UP001432360"/>
    </source>
</evidence>
<protein>
    <submittedName>
        <fullName evidence="4">NAD(P)H-dependent oxidoreductase</fullName>
        <ecNumber evidence="4">1.-.-.-</ecNumber>
    </submittedName>
</protein>
<dbReference type="InterPro" id="IPR051545">
    <property type="entry name" value="NAD(P)H_dehydrogenase_qn"/>
</dbReference>
<dbReference type="PANTHER" id="PTHR10204">
    <property type="entry name" value="NAD P H OXIDOREDUCTASE-RELATED"/>
    <property type="match status" value="1"/>
</dbReference>
<reference evidence="4" key="1">
    <citation type="submission" date="2023-08" db="EMBL/GenBank/DDBJ databases">
        <title>Complete genome sequence of Sinorhizobium chiapanecum ITTG S70 isolated from Acaciella angustissima nodules in Chiapas-Mexico.</title>
        <authorList>
            <person name="Rincon-Rosales R."/>
            <person name="Rogel M.A."/>
            <person name="Rincon-Medina C.I."/>
            <person name="Guerrero G."/>
            <person name="Manzano-Gomez L.A."/>
            <person name="Lopez-Lopez A."/>
            <person name="Rincon Molina F.A."/>
            <person name="Martinez-Romero E."/>
        </authorList>
    </citation>
    <scope>NUCLEOTIDE SEQUENCE</scope>
    <source>
        <strain evidence="4">ITTG S70</strain>
    </source>
</reference>
<accession>A0ABZ2BHU1</accession>
<dbReference type="Proteomes" id="UP001432360">
    <property type="component" value="Chromosome"/>
</dbReference>
<evidence type="ECO:0000259" key="3">
    <source>
        <dbReference type="Pfam" id="PF02525"/>
    </source>
</evidence>
<gene>
    <name evidence="4" type="ORF">RB548_10430</name>
</gene>
<dbReference type="Pfam" id="PF02525">
    <property type="entry name" value="Flavodoxin_2"/>
    <property type="match status" value="1"/>
</dbReference>
<evidence type="ECO:0000313" key="4">
    <source>
        <dbReference type="EMBL" id="WVT05770.1"/>
    </source>
</evidence>
<organism evidence="4 5">
    <name type="scientific">Sinorhizobium chiapasense</name>
    <dbReference type="NCBI Taxonomy" id="501572"/>
    <lineage>
        <taxon>Bacteria</taxon>
        <taxon>Pseudomonadati</taxon>
        <taxon>Pseudomonadota</taxon>
        <taxon>Alphaproteobacteria</taxon>
        <taxon>Hyphomicrobiales</taxon>
        <taxon>Rhizobiaceae</taxon>
        <taxon>Sinorhizobium/Ensifer group</taxon>
        <taxon>Sinorhizobium</taxon>
    </lineage>
</organism>
<dbReference type="EMBL" id="CP133148">
    <property type="protein sequence ID" value="WVT05770.1"/>
    <property type="molecule type" value="Genomic_DNA"/>
</dbReference>
<dbReference type="SUPFAM" id="SSF52218">
    <property type="entry name" value="Flavoproteins"/>
    <property type="match status" value="1"/>
</dbReference>
<feature type="domain" description="Flavodoxin-like fold" evidence="3">
    <location>
        <begin position="1"/>
        <end position="182"/>
    </location>
</feature>
<dbReference type="PANTHER" id="PTHR10204:SF34">
    <property type="entry name" value="NAD(P)H DEHYDROGENASE [QUINONE] 1 ISOFORM 1"/>
    <property type="match status" value="1"/>
</dbReference>
<name>A0ABZ2BHU1_9HYPH</name>
<evidence type="ECO:0000256" key="2">
    <source>
        <dbReference type="ARBA" id="ARBA00023002"/>
    </source>
</evidence>
<dbReference type="GO" id="GO:0016491">
    <property type="term" value="F:oxidoreductase activity"/>
    <property type="evidence" value="ECO:0007669"/>
    <property type="project" value="UniProtKB-KW"/>
</dbReference>
<dbReference type="Gene3D" id="3.40.50.360">
    <property type="match status" value="1"/>
</dbReference>
<dbReference type="EC" id="1.-.-.-" evidence="4"/>